<sequence>MFFLVDASALVNSKPIETISNLTVENRDSLPLFWAGNSSTLSGSKENFIVTSPLDKIDRIESLLTGIEHGSVFVLGDVYSQSWGGESPYSHDQTVGSTIQQIYGKDGVGTPLKIGELFSYEPFSLRVVSQKNSGREYKQQAWVDIDQISSTRYAFDLVYSPDSGATGTTVSQEIFGHIGTIKPNSHEKHESAQTSMVGNGVSFFIGEVGERSKQTSVTQYIESIGKIGILEGSSADWRTPLTLRGIAFSPTLVGWKFAPNENSKTPFVTQHIGRVGQINSIEVGVLYGEGRGLGTQVISSVDEINIIGAGMSNTTFDNVGKDITLLNHSFGVYNWSTSGYTVKDPRHSVGQQILINNHIKVKAALGSETWIGNSGLSWSEALREKSANDVIWGNFSKYEKPELSLQPGDEKKSIAAAVYNRGGLQEIWSTASAGVEISAEEDRSLVPENFQDRIKEGEFYGVYIAPEFRRESRVWTSGNSATQISWDSIKKYDLNDDWSAYQDLTTRTELSGNFRFTHGDLVVKPHQQFQNMVNLSSYKDRNLRSDVILQFTAAREAVPVYLNPGDPLPNQLSHYEKGVLKTDEKGNYLNHSWLADNVDIKIFPAIGNYEENGKIENNPRGYELSKHYFFLGDSQQEDDPGYNIHLGKSSEINVKGTYQGNGTVWFGTSIDKKNLTVEAEDPNGNRVFGLNGAIKVNANPVVIDDVVKGSQLNLVVNLSANNSGVTSQELKNYFKYDAAGRAGKLLQQAANNIFIGQFVEKAQGPGTLNTHAGLEISDKDFSEFKKALEETGNSQQIQFTEGEKTFADGMKNEDVTVKYVWELNRLNQWVQVPITESKVTDVSGKMVAGKVSLKIDETLLEPAETFSTIYYIENSEWVANPNDIRDSIAIGDRERNETSSEQTQALREARLELSEEEKTTKEDRMAHQSNLGEGTIFSRPEEPDPTPIIVERPDDSSSTVKALNSASIINYFLWRQENETLYQRMGEVRDNANLEGLWVRGLAGKNIYDKNKYYYRNRYHGIQMGLDRLVKREKGNSWLLGIGFTYTKGDSRLSNNGKDDNWIGTISAYATRHWNTGGYVDFIVKGSRLNNDFTAISDLLSTGDRFISRGKFHTYGFQISGEAGKKFLFGKGWYVDPELQLTYGHIREAKYHTDSGIDARIKSSNSLIGRVGLGIGKEGKSGSAFIKVDGLKEFVNQFNANYKSNDGGTASSVISMKDTWGEVTLGGTYNFKKNVYGFAQAKRSFAADIKQAYRLDAGLRIIF</sequence>
<dbReference type="PROSITE" id="PS51208">
    <property type="entry name" value="AUTOTRANSPORTER"/>
    <property type="match status" value="1"/>
</dbReference>
<dbReference type="PRINTS" id="PR01484">
    <property type="entry name" value="PRTACTNFAMLY"/>
</dbReference>
<dbReference type="InterPro" id="IPR036709">
    <property type="entry name" value="Autotransporte_beta_dom_sf"/>
</dbReference>
<comment type="caution">
    <text evidence="1">The sequence shown here is derived from an EMBL/GenBank/DDBJ whole genome shotgun (WGS) entry which is preliminary data.</text>
</comment>
<dbReference type="SMART" id="SM00869">
    <property type="entry name" value="Autotransporter"/>
    <property type="match status" value="1"/>
</dbReference>
<gene>
    <name evidence="1" type="ORF">GMD42_07150</name>
</gene>
<dbReference type="InterPro" id="IPR003991">
    <property type="entry name" value="Pertactin_virulence_factor"/>
</dbReference>
<dbReference type="EMBL" id="WNCL01000018">
    <property type="protein sequence ID" value="MTU43399.1"/>
    <property type="molecule type" value="Genomic_DNA"/>
</dbReference>
<proteinExistence type="predicted"/>
<dbReference type="InterPro" id="IPR006315">
    <property type="entry name" value="OM_autotransptr_brl_dom"/>
</dbReference>
<dbReference type="GO" id="GO:0019867">
    <property type="term" value="C:outer membrane"/>
    <property type="evidence" value="ECO:0007669"/>
    <property type="project" value="InterPro"/>
</dbReference>
<reference evidence="1 2" key="1">
    <citation type="journal article" date="2019" name="Nat. Med.">
        <title>A library of human gut bacterial isolates paired with longitudinal multiomics data enables mechanistic microbiome research.</title>
        <authorList>
            <person name="Poyet M."/>
            <person name="Groussin M."/>
            <person name="Gibbons S.M."/>
            <person name="Avila-Pacheco J."/>
            <person name="Jiang X."/>
            <person name="Kearney S.M."/>
            <person name="Perrotta A.R."/>
            <person name="Berdy B."/>
            <person name="Zhao S."/>
            <person name="Lieberman T.D."/>
            <person name="Swanson P.K."/>
            <person name="Smith M."/>
            <person name="Roesemann S."/>
            <person name="Alexander J.E."/>
            <person name="Rich S.A."/>
            <person name="Livny J."/>
            <person name="Vlamakis H."/>
            <person name="Clish C."/>
            <person name="Bullock K."/>
            <person name="Deik A."/>
            <person name="Scott J."/>
            <person name="Pierce K.A."/>
            <person name="Xavier R.J."/>
            <person name="Alm E.J."/>
        </authorList>
    </citation>
    <scope>NUCLEOTIDE SEQUENCE [LARGE SCALE GENOMIC DNA]</scope>
    <source>
        <strain evidence="1 2">BIOML-A2</strain>
    </source>
</reference>
<evidence type="ECO:0000313" key="1">
    <source>
        <dbReference type="EMBL" id="MTU43399.1"/>
    </source>
</evidence>
<dbReference type="RefSeq" id="WP_021867498.1">
    <property type="nucleotide sequence ID" value="NZ_CAUABC010000005.1"/>
</dbReference>
<dbReference type="Pfam" id="PF03797">
    <property type="entry name" value="Autotransporter"/>
    <property type="match status" value="1"/>
</dbReference>
<evidence type="ECO:0000313" key="2">
    <source>
        <dbReference type="Proteomes" id="UP000462362"/>
    </source>
</evidence>
<dbReference type="AlphaFoldDB" id="A0A6L6N4Q4"/>
<name>A0A6L6N4Q4_9BURK</name>
<dbReference type="NCBIfam" id="TIGR01414">
    <property type="entry name" value="autotrans_barl"/>
    <property type="match status" value="1"/>
</dbReference>
<dbReference type="InterPro" id="IPR005546">
    <property type="entry name" value="Autotransporte_beta"/>
</dbReference>
<protein>
    <submittedName>
        <fullName evidence="1">Autotransporter outer membrane beta-barrel domain-containing protein</fullName>
    </submittedName>
</protein>
<dbReference type="SUPFAM" id="SSF103515">
    <property type="entry name" value="Autotransporter"/>
    <property type="match status" value="1"/>
</dbReference>
<organism evidence="1 2">
    <name type="scientific">Parasutterella excrementihominis</name>
    <dbReference type="NCBI Taxonomy" id="487175"/>
    <lineage>
        <taxon>Bacteria</taxon>
        <taxon>Pseudomonadati</taxon>
        <taxon>Pseudomonadota</taxon>
        <taxon>Betaproteobacteria</taxon>
        <taxon>Burkholderiales</taxon>
        <taxon>Sutterellaceae</taxon>
        <taxon>Parasutterella</taxon>
    </lineage>
</organism>
<dbReference type="Gene3D" id="2.40.128.130">
    <property type="entry name" value="Autotransporter beta-domain"/>
    <property type="match status" value="1"/>
</dbReference>
<dbReference type="Proteomes" id="UP000462362">
    <property type="component" value="Unassembled WGS sequence"/>
</dbReference>
<accession>A0A6L6N4Q4</accession>